<evidence type="ECO:0000313" key="3">
    <source>
        <dbReference type="Proteomes" id="UP000237271"/>
    </source>
</evidence>
<gene>
    <name evidence="2" type="ORF">PHPALM_3139</name>
</gene>
<dbReference type="EMBL" id="NCKW01001822">
    <property type="protein sequence ID" value="POM79228.1"/>
    <property type="molecule type" value="Genomic_DNA"/>
</dbReference>
<comment type="caution">
    <text evidence="2">The sequence shown here is derived from an EMBL/GenBank/DDBJ whole genome shotgun (WGS) entry which is preliminary data.</text>
</comment>
<dbReference type="Proteomes" id="UP000237271">
    <property type="component" value="Unassembled WGS sequence"/>
</dbReference>
<sequence>MLNNLTVKHGKPFKEKTFRRKGCFKPKTDSKRSEGLRTYQNQLLPLEGGPAVAGKISTTSVKEGHGGVESETRTVKILNVRLNNLCETPLIHKSRPLFFATGKIRVDGETISTRRMLPDCGATAIYVSKRGVNKHQLETKKFEDKNIRVKHGNNQLVETEIEKVPAKISGLAEVYKCVAVVYATPDEFVRFPCFEGILTGEIDKSKEQHRRFCAGNDRRDLWIDRGRSTGDCLRASEICRSERPFSEKAGTDSCQAAALETDVVYAVKLVRDTVQKQGASAGKRSTGNGDSESSKRESTAGRVQTKYIRRKKLNKFLRIKIKSIHEPDFMLVLSNETIKRVARTLHRQDQLANVVTTQAKRYLETDWESFQDNPAFKLLIEYAMEYMNKVFRRNYLTIYRRNARSITGSMRRI</sequence>
<feature type="compositionally biased region" description="Polar residues" evidence="1">
    <location>
        <begin position="277"/>
        <end position="291"/>
    </location>
</feature>
<feature type="region of interest" description="Disordered" evidence="1">
    <location>
        <begin position="277"/>
        <end position="303"/>
    </location>
</feature>
<evidence type="ECO:0000313" key="2">
    <source>
        <dbReference type="EMBL" id="POM79228.1"/>
    </source>
</evidence>
<reference evidence="2 3" key="1">
    <citation type="journal article" date="2017" name="Genome Biol. Evol.">
        <title>Phytophthora megakarya and P. palmivora, closely related causal agents of cacao black pod rot, underwent increases in genome sizes and gene numbers by different mechanisms.</title>
        <authorList>
            <person name="Ali S.S."/>
            <person name="Shao J."/>
            <person name="Lary D.J."/>
            <person name="Kronmiller B."/>
            <person name="Shen D."/>
            <person name="Strem M.D."/>
            <person name="Amoako-Attah I."/>
            <person name="Akrofi A.Y."/>
            <person name="Begoude B.A."/>
            <person name="Ten Hoopen G.M."/>
            <person name="Coulibaly K."/>
            <person name="Kebe B.I."/>
            <person name="Melnick R.L."/>
            <person name="Guiltinan M.J."/>
            <person name="Tyler B.M."/>
            <person name="Meinhardt L.W."/>
            <person name="Bailey B.A."/>
        </authorList>
    </citation>
    <scope>NUCLEOTIDE SEQUENCE [LARGE SCALE GENOMIC DNA]</scope>
    <source>
        <strain evidence="3">sbr112.9</strain>
    </source>
</reference>
<protein>
    <submittedName>
        <fullName evidence="2">Uncharacterized protein</fullName>
    </submittedName>
</protein>
<keyword evidence="3" id="KW-1185">Reference proteome</keyword>
<name>A0A2P4YN48_9STRA</name>
<dbReference type="AlphaFoldDB" id="A0A2P4YN48"/>
<organism evidence="2 3">
    <name type="scientific">Phytophthora palmivora</name>
    <dbReference type="NCBI Taxonomy" id="4796"/>
    <lineage>
        <taxon>Eukaryota</taxon>
        <taxon>Sar</taxon>
        <taxon>Stramenopiles</taxon>
        <taxon>Oomycota</taxon>
        <taxon>Peronosporomycetes</taxon>
        <taxon>Peronosporales</taxon>
        <taxon>Peronosporaceae</taxon>
        <taxon>Phytophthora</taxon>
    </lineage>
</organism>
<proteinExistence type="predicted"/>
<evidence type="ECO:0000256" key="1">
    <source>
        <dbReference type="SAM" id="MobiDB-lite"/>
    </source>
</evidence>
<accession>A0A2P4YN48</accession>